<accession>A0AB34JJE4</accession>
<dbReference type="EMBL" id="JBGBPQ010000008">
    <property type="protein sequence ID" value="KAL1520809.1"/>
    <property type="molecule type" value="Genomic_DNA"/>
</dbReference>
<dbReference type="AlphaFoldDB" id="A0AB34JJE4"/>
<comment type="caution">
    <text evidence="1">The sequence shown here is derived from an EMBL/GenBank/DDBJ whole genome shotgun (WGS) entry which is preliminary data.</text>
</comment>
<sequence length="141" mass="14240">MGLVVDRVASAANREEARAGVAAKELALQVQGVGKKAMAAVAWPAKVVQTVRAEAVKAAVATAEAKRTPAQRSHPPPARRAVAGWGEVLVVAAQVLAAEGRVGGSEVTEVVEGLMEPEARAAVEVMVDEGTATVGGARAAA</sequence>
<evidence type="ECO:0000313" key="2">
    <source>
        <dbReference type="Proteomes" id="UP001515480"/>
    </source>
</evidence>
<gene>
    <name evidence="1" type="ORF">AB1Y20_022371</name>
</gene>
<name>A0AB34JJE4_PRYPA</name>
<proteinExistence type="predicted"/>
<protein>
    <submittedName>
        <fullName evidence="1">Uncharacterized protein</fullName>
    </submittedName>
</protein>
<dbReference type="Proteomes" id="UP001515480">
    <property type="component" value="Unassembled WGS sequence"/>
</dbReference>
<reference evidence="1 2" key="1">
    <citation type="journal article" date="2024" name="Science">
        <title>Giant polyketide synthase enzymes in the biosynthesis of giant marine polyether toxins.</title>
        <authorList>
            <person name="Fallon T.R."/>
            <person name="Shende V.V."/>
            <person name="Wierzbicki I.H."/>
            <person name="Pendleton A.L."/>
            <person name="Watervoot N.F."/>
            <person name="Auber R.P."/>
            <person name="Gonzalez D.J."/>
            <person name="Wisecaver J.H."/>
            <person name="Moore B.S."/>
        </authorList>
    </citation>
    <scope>NUCLEOTIDE SEQUENCE [LARGE SCALE GENOMIC DNA]</scope>
    <source>
        <strain evidence="1 2">12B1</strain>
    </source>
</reference>
<evidence type="ECO:0000313" key="1">
    <source>
        <dbReference type="EMBL" id="KAL1520809.1"/>
    </source>
</evidence>
<keyword evidence="2" id="KW-1185">Reference proteome</keyword>
<organism evidence="1 2">
    <name type="scientific">Prymnesium parvum</name>
    <name type="common">Toxic golden alga</name>
    <dbReference type="NCBI Taxonomy" id="97485"/>
    <lineage>
        <taxon>Eukaryota</taxon>
        <taxon>Haptista</taxon>
        <taxon>Haptophyta</taxon>
        <taxon>Prymnesiophyceae</taxon>
        <taxon>Prymnesiales</taxon>
        <taxon>Prymnesiaceae</taxon>
        <taxon>Prymnesium</taxon>
    </lineage>
</organism>